<protein>
    <submittedName>
        <fullName evidence="2">Uncharacterized protein</fullName>
    </submittedName>
</protein>
<accession>A0A0H5P9Z3</accession>
<dbReference type="EMBL" id="LN868939">
    <property type="protein sequence ID" value="CRY84069.1"/>
    <property type="molecule type" value="Genomic_DNA"/>
</dbReference>
<keyword evidence="1" id="KW-0812">Transmembrane</keyword>
<dbReference type="EMBL" id="LN868942">
    <property type="protein sequence ID" value="CRY84655.1"/>
    <property type="molecule type" value="Genomic_DNA"/>
</dbReference>
<keyword evidence="1" id="KW-1133">Transmembrane helix</keyword>
<name>A0A0H5P9Z3_NOCFR</name>
<dbReference type="AlphaFoldDB" id="A0A0H5P9Z3"/>
<feature type="transmembrane region" description="Helical" evidence="1">
    <location>
        <begin position="47"/>
        <end position="65"/>
    </location>
</feature>
<evidence type="ECO:0000313" key="4">
    <source>
        <dbReference type="Proteomes" id="UP000057820"/>
    </source>
</evidence>
<geneLocation type="plasmid" evidence="2">
    <name>2</name>
</geneLocation>
<proteinExistence type="predicted"/>
<keyword evidence="2" id="KW-0614">Plasmid</keyword>
<reference evidence="4" key="1">
    <citation type="submission" date="2015-03" db="EMBL/GenBank/DDBJ databases">
        <authorList>
            <consortium name="Pathogen Informatics"/>
        </authorList>
    </citation>
    <scope>NUCLEOTIDE SEQUENCE [LARGE SCALE GENOMIC DNA]</scope>
    <source>
        <strain evidence="4">NCTC11134</strain>
        <plasmid evidence="4">2</plasmid>
        <plasmid evidence="4">5</plasmid>
    </source>
</reference>
<feature type="transmembrane region" description="Helical" evidence="1">
    <location>
        <begin position="180"/>
        <end position="205"/>
    </location>
</feature>
<evidence type="ECO:0000313" key="3">
    <source>
        <dbReference type="EMBL" id="CRY84655.1"/>
    </source>
</evidence>
<dbReference type="Proteomes" id="UP000057820">
    <property type="component" value="Plasmid 5"/>
</dbReference>
<evidence type="ECO:0000256" key="1">
    <source>
        <dbReference type="SAM" id="Phobius"/>
    </source>
</evidence>
<geneLocation type="plasmid" evidence="3">
    <name>5</name>
</geneLocation>
<dbReference type="KEGG" id="nfr:ERS450000_05842"/>
<sequence>MGAPVPPPSAGSPGPAGLPPVDAVEVTALAALYQADRADQSQHNTSALTLIAGAVAYLGLVVTAWKDVKAAAMWPVLLPVPLWMVAAFHVLIMGAVLTRNQSIRILEVRLHSATKLPMLGVASHELGGARARQVMDLDRQPILLKVQTLVTYMGIGCVLFGFTAYAVWNTWHHHGWDAQVRIAAGAYSIAAALVLAAWIRILLYLEEPLPAWAQLP</sequence>
<evidence type="ECO:0000313" key="2">
    <source>
        <dbReference type="EMBL" id="CRY84069.1"/>
    </source>
</evidence>
<organism evidence="2 4">
    <name type="scientific">Nocardia farcinica</name>
    <dbReference type="NCBI Taxonomy" id="37329"/>
    <lineage>
        <taxon>Bacteria</taxon>
        <taxon>Bacillati</taxon>
        <taxon>Actinomycetota</taxon>
        <taxon>Actinomycetes</taxon>
        <taxon>Mycobacteriales</taxon>
        <taxon>Nocardiaceae</taxon>
        <taxon>Nocardia</taxon>
    </lineage>
</organism>
<dbReference type="RefSeq" id="WP_060595327.1">
    <property type="nucleotide sequence ID" value="NZ_CP031418.1"/>
</dbReference>
<keyword evidence="1" id="KW-0472">Membrane</keyword>
<feature type="transmembrane region" description="Helical" evidence="1">
    <location>
        <begin position="149"/>
        <end position="168"/>
    </location>
</feature>
<feature type="transmembrane region" description="Helical" evidence="1">
    <location>
        <begin position="71"/>
        <end position="97"/>
    </location>
</feature>
<reference evidence="2" key="2">
    <citation type="submission" date="2015-03" db="EMBL/GenBank/DDBJ databases">
        <authorList>
            <person name="Informatics Pathogen"/>
        </authorList>
    </citation>
    <scope>NUCLEOTIDE SEQUENCE</scope>
    <source>
        <strain evidence="2">NCTC11134</strain>
        <plasmid evidence="2">2</plasmid>
        <plasmid evidence="3">5</plasmid>
    </source>
</reference>
<dbReference type="KEGG" id="nfr:ERS450000_06197"/>
<dbReference type="Proteomes" id="UP000057820">
    <property type="component" value="Plasmid 2"/>
</dbReference>
<gene>
    <name evidence="2" type="ORF">ERS450000_05842</name>
    <name evidence="3" type="ORF">ERS450000_06197</name>
</gene>